<gene>
    <name evidence="1" type="ORF">IW261DRAFT_1443942</name>
</gene>
<reference evidence="1" key="1">
    <citation type="submission" date="2023-06" db="EMBL/GenBank/DDBJ databases">
        <authorList>
            <consortium name="Lawrence Berkeley National Laboratory"/>
            <person name="Ahrendt S."/>
            <person name="Sahu N."/>
            <person name="Indic B."/>
            <person name="Wong-Bajracharya J."/>
            <person name="Merenyi Z."/>
            <person name="Ke H.-M."/>
            <person name="Monk M."/>
            <person name="Kocsube S."/>
            <person name="Drula E."/>
            <person name="Lipzen A."/>
            <person name="Balint B."/>
            <person name="Henrissat B."/>
            <person name="Andreopoulos B."/>
            <person name="Martin F.M."/>
            <person name="Harder C.B."/>
            <person name="Rigling D."/>
            <person name="Ford K.L."/>
            <person name="Foster G.D."/>
            <person name="Pangilinan J."/>
            <person name="Papanicolaou A."/>
            <person name="Barry K."/>
            <person name="LaButti K."/>
            <person name="Viragh M."/>
            <person name="Koriabine M."/>
            <person name="Yan M."/>
            <person name="Riley R."/>
            <person name="Champramary S."/>
            <person name="Plett K.L."/>
            <person name="Tsai I.J."/>
            <person name="Slot J."/>
            <person name="Sipos G."/>
            <person name="Plett J."/>
            <person name="Nagy L.G."/>
            <person name="Grigoriev I.V."/>
        </authorList>
    </citation>
    <scope>NUCLEOTIDE SEQUENCE</scope>
    <source>
        <strain evidence="1">ICMP 16352</strain>
    </source>
</reference>
<dbReference type="EMBL" id="JAUEPR010000002">
    <property type="protein sequence ID" value="KAK0489253.1"/>
    <property type="molecule type" value="Genomic_DNA"/>
</dbReference>
<comment type="caution">
    <text evidence="1">The sequence shown here is derived from an EMBL/GenBank/DDBJ whole genome shotgun (WGS) entry which is preliminary data.</text>
</comment>
<proteinExistence type="predicted"/>
<evidence type="ECO:0000313" key="2">
    <source>
        <dbReference type="Proteomes" id="UP001175227"/>
    </source>
</evidence>
<sequence length="202" mass="22771">MHISVFDSSLGSRISGLRRSKHSASASLVSGASAVGLNLPKLAHEMRITFHSAHRRFLSLCIHTVTRDIASTFCRAGRSVFTARHRFIPLIHRLWLHAAEYGVLTRKIICHTECAQSGRTEERRRSRRCGDGKLKPGSAEMQQEVYSVSPTLIHVLPAEFMCSMPRLALQLTAYRRDLEARVRRRMIRLSGIISILIDISVI</sequence>
<evidence type="ECO:0000313" key="1">
    <source>
        <dbReference type="EMBL" id="KAK0489253.1"/>
    </source>
</evidence>
<organism evidence="1 2">
    <name type="scientific">Armillaria novae-zelandiae</name>
    <dbReference type="NCBI Taxonomy" id="153914"/>
    <lineage>
        <taxon>Eukaryota</taxon>
        <taxon>Fungi</taxon>
        <taxon>Dikarya</taxon>
        <taxon>Basidiomycota</taxon>
        <taxon>Agaricomycotina</taxon>
        <taxon>Agaricomycetes</taxon>
        <taxon>Agaricomycetidae</taxon>
        <taxon>Agaricales</taxon>
        <taxon>Marasmiineae</taxon>
        <taxon>Physalacriaceae</taxon>
        <taxon>Armillaria</taxon>
    </lineage>
</organism>
<dbReference type="AlphaFoldDB" id="A0AA39UIQ4"/>
<dbReference type="Proteomes" id="UP001175227">
    <property type="component" value="Unassembled WGS sequence"/>
</dbReference>
<accession>A0AA39UIQ4</accession>
<name>A0AA39UIQ4_9AGAR</name>
<protein>
    <submittedName>
        <fullName evidence="1">Uncharacterized protein</fullName>
    </submittedName>
</protein>
<keyword evidence="2" id="KW-1185">Reference proteome</keyword>